<name>A0A558G174_HALVO</name>
<dbReference type="Pfam" id="PF00381">
    <property type="entry name" value="PTS-HPr"/>
    <property type="match status" value="1"/>
</dbReference>
<dbReference type="SUPFAM" id="SSF55594">
    <property type="entry name" value="HPr-like"/>
    <property type="match status" value="1"/>
</dbReference>
<dbReference type="Gene3D" id="3.30.1340.10">
    <property type="entry name" value="HPr-like"/>
    <property type="match status" value="1"/>
</dbReference>
<evidence type="ECO:0000259" key="1">
    <source>
        <dbReference type="PROSITE" id="PS51350"/>
    </source>
</evidence>
<reference evidence="2 3" key="1">
    <citation type="submission" date="2019-07" db="EMBL/GenBank/DDBJ databases">
        <title>Draft genome sequence of Haloferax volcanii SS0101, isolated from salt farm in Samut Sakhon, Thailand.</title>
        <authorList>
            <person name="Wanthongcharoen S."/>
            <person name="Yamprayoonswat W."/>
            <person name="Ruangsuj P."/>
            <person name="Thongpramul N."/>
            <person name="Jumpathong W."/>
            <person name="Sittihan S."/>
            <person name="Kanjanavas P."/>
            <person name="Yasawong M."/>
        </authorList>
    </citation>
    <scope>NUCLEOTIDE SEQUENCE [LARGE SCALE GENOMIC DNA]</scope>
    <source>
        <strain evidence="2 3">SS0101</strain>
    </source>
</reference>
<accession>A0A558G174</accession>
<dbReference type="PROSITE" id="PS51350">
    <property type="entry name" value="PTS_HPR_DOM"/>
    <property type="match status" value="1"/>
</dbReference>
<feature type="domain" description="HPr" evidence="1">
    <location>
        <begin position="1"/>
        <end position="49"/>
    </location>
</feature>
<dbReference type="InterPro" id="IPR000032">
    <property type="entry name" value="HPr-like"/>
</dbReference>
<dbReference type="AlphaFoldDB" id="A0A558G174"/>
<proteinExistence type="predicted"/>
<evidence type="ECO:0000313" key="3">
    <source>
        <dbReference type="Proteomes" id="UP000320212"/>
    </source>
</evidence>
<feature type="non-terminal residue" evidence="2">
    <location>
        <position position="1"/>
    </location>
</feature>
<sequence>DLVPAASMLAVTGLGVGHDESVRLVAEGDDAEAALDALEDILSTPEVKQ</sequence>
<dbReference type="EMBL" id="VMTR01000211">
    <property type="protein sequence ID" value="TVT91508.1"/>
    <property type="molecule type" value="Genomic_DNA"/>
</dbReference>
<evidence type="ECO:0000313" key="2">
    <source>
        <dbReference type="EMBL" id="TVT91508.1"/>
    </source>
</evidence>
<dbReference type="InterPro" id="IPR035895">
    <property type="entry name" value="HPr-like_sf"/>
</dbReference>
<gene>
    <name evidence="2" type="ORF">FQA18_17490</name>
</gene>
<dbReference type="RefSeq" id="WP_144859502.1">
    <property type="nucleotide sequence ID" value="NZ_VMTR01000211.1"/>
</dbReference>
<dbReference type="Proteomes" id="UP000320212">
    <property type="component" value="Unassembled WGS sequence"/>
</dbReference>
<protein>
    <submittedName>
        <fullName evidence="2">HPr family phosphocarrier protein</fullName>
    </submittedName>
</protein>
<organism evidence="2 3">
    <name type="scientific">Haloferax volcanii</name>
    <name type="common">Halobacterium volcanii</name>
    <dbReference type="NCBI Taxonomy" id="2246"/>
    <lineage>
        <taxon>Archaea</taxon>
        <taxon>Methanobacteriati</taxon>
        <taxon>Methanobacteriota</taxon>
        <taxon>Stenosarchaea group</taxon>
        <taxon>Halobacteria</taxon>
        <taxon>Halobacteriales</taxon>
        <taxon>Haloferacaceae</taxon>
        <taxon>Haloferax</taxon>
    </lineage>
</organism>
<comment type="caution">
    <text evidence="2">The sequence shown here is derived from an EMBL/GenBank/DDBJ whole genome shotgun (WGS) entry which is preliminary data.</text>
</comment>